<proteinExistence type="predicted"/>
<keyword evidence="3" id="KW-1185">Reference proteome</keyword>
<name>A0AAN8VJW6_9MAGN</name>
<keyword evidence="1" id="KW-0812">Transmembrane</keyword>
<sequence length="90" mass="9655">MILACQKDIVVVAVVAIAASVAVTCNFLLSSFTCQPKPFCDTDPASDVLISGFVAFTVECTTSDLHWNLCSESGAVGLRWIWENSTGLRI</sequence>
<protein>
    <submittedName>
        <fullName evidence="2">Uncharacterized protein</fullName>
    </submittedName>
</protein>
<evidence type="ECO:0000313" key="3">
    <source>
        <dbReference type="Proteomes" id="UP001370490"/>
    </source>
</evidence>
<keyword evidence="1" id="KW-0472">Membrane</keyword>
<comment type="caution">
    <text evidence="2">The sequence shown here is derived from an EMBL/GenBank/DDBJ whole genome shotgun (WGS) entry which is preliminary data.</text>
</comment>
<reference evidence="2 3" key="1">
    <citation type="submission" date="2023-12" db="EMBL/GenBank/DDBJ databases">
        <title>A high-quality genome assembly for Dillenia turbinata (Dilleniales).</title>
        <authorList>
            <person name="Chanderbali A."/>
        </authorList>
    </citation>
    <scope>NUCLEOTIDE SEQUENCE [LARGE SCALE GENOMIC DNA]</scope>
    <source>
        <strain evidence="2">LSX21</strain>
        <tissue evidence="2">Leaf</tissue>
    </source>
</reference>
<feature type="transmembrane region" description="Helical" evidence="1">
    <location>
        <begin position="9"/>
        <end position="29"/>
    </location>
</feature>
<dbReference type="Proteomes" id="UP001370490">
    <property type="component" value="Unassembled WGS sequence"/>
</dbReference>
<dbReference type="EMBL" id="JBAMMX010000008">
    <property type="protein sequence ID" value="KAK6935034.1"/>
    <property type="molecule type" value="Genomic_DNA"/>
</dbReference>
<gene>
    <name evidence="2" type="ORF">RJ641_035189</name>
</gene>
<organism evidence="2 3">
    <name type="scientific">Dillenia turbinata</name>
    <dbReference type="NCBI Taxonomy" id="194707"/>
    <lineage>
        <taxon>Eukaryota</taxon>
        <taxon>Viridiplantae</taxon>
        <taxon>Streptophyta</taxon>
        <taxon>Embryophyta</taxon>
        <taxon>Tracheophyta</taxon>
        <taxon>Spermatophyta</taxon>
        <taxon>Magnoliopsida</taxon>
        <taxon>eudicotyledons</taxon>
        <taxon>Gunneridae</taxon>
        <taxon>Pentapetalae</taxon>
        <taxon>Dilleniales</taxon>
        <taxon>Dilleniaceae</taxon>
        <taxon>Dillenia</taxon>
    </lineage>
</organism>
<evidence type="ECO:0000256" key="1">
    <source>
        <dbReference type="SAM" id="Phobius"/>
    </source>
</evidence>
<evidence type="ECO:0000313" key="2">
    <source>
        <dbReference type="EMBL" id="KAK6935034.1"/>
    </source>
</evidence>
<keyword evidence="1" id="KW-1133">Transmembrane helix</keyword>
<accession>A0AAN8VJW6</accession>
<dbReference type="AlphaFoldDB" id="A0AAN8VJW6"/>